<keyword evidence="2" id="KW-1185">Reference proteome</keyword>
<gene>
    <name evidence="1" type="ORF">WMO43_06880</name>
</gene>
<organism evidence="1 2">
    <name type="scientific">Maccoyibacter intestinihominis</name>
    <dbReference type="NCBI Taxonomy" id="3133499"/>
    <lineage>
        <taxon>Bacteria</taxon>
        <taxon>Bacillati</taxon>
        <taxon>Bacillota</taxon>
        <taxon>Clostridia</taxon>
        <taxon>Lachnospirales</taxon>
        <taxon>Lachnospiraceae</taxon>
        <taxon>Maccoyibacter</taxon>
    </lineage>
</organism>
<comment type="caution">
    <text evidence="1">The sequence shown here is derived from an EMBL/GenBank/DDBJ whole genome shotgun (WGS) entry which is preliminary data.</text>
</comment>
<reference evidence="1 2" key="1">
    <citation type="submission" date="2024-03" db="EMBL/GenBank/DDBJ databases">
        <title>Human intestinal bacterial collection.</title>
        <authorList>
            <person name="Pauvert C."/>
            <person name="Hitch T.C.A."/>
            <person name="Clavel T."/>
        </authorList>
    </citation>
    <scope>NUCLEOTIDE SEQUENCE [LARGE SCALE GENOMIC DNA]</scope>
    <source>
        <strain evidence="1 2">CLA-AA-H185</strain>
    </source>
</reference>
<accession>A0ABV1HD20</accession>
<dbReference type="RefSeq" id="WP_353530686.1">
    <property type="nucleotide sequence ID" value="NZ_JBBMEX010000006.1"/>
</dbReference>
<evidence type="ECO:0000313" key="1">
    <source>
        <dbReference type="EMBL" id="MEQ2557589.1"/>
    </source>
</evidence>
<evidence type="ECO:0000313" key="2">
    <source>
        <dbReference type="Proteomes" id="UP001454489"/>
    </source>
</evidence>
<proteinExistence type="predicted"/>
<dbReference type="InterPro" id="IPR049886">
    <property type="entry name" value="CFI_box_CTERM_dom"/>
</dbReference>
<dbReference type="NCBIfam" id="NF041770">
    <property type="entry name" value="CFI_box_CTERM"/>
    <property type="match status" value="1"/>
</dbReference>
<dbReference type="EMBL" id="JBBMEX010000006">
    <property type="protein sequence ID" value="MEQ2557589.1"/>
    <property type="molecule type" value="Genomic_DNA"/>
</dbReference>
<name>A0ABV1HD20_9FIRM</name>
<protein>
    <submittedName>
        <fullName evidence="1">CFI-box-CTERM domain-containing protein</fullName>
    </submittedName>
</protein>
<dbReference type="Proteomes" id="UP001454489">
    <property type="component" value="Unassembled WGS sequence"/>
</dbReference>
<sequence>MDGGLEQPQIDEIEYLKLTDELKREMPDLLTDIKNPLDGFKKDEYEQAFLAYIKEHDDILREIEDVYVCSTNAKEGMQTLAQEFVEYVKTSLETETKKRKRSQKLMDYNMILVVYLFPALLKQNQRSGEAFAKALLQEWKQAFPKTNLHLASYEEIAEGFRQRFCYITTAVCQSLNKGDNCEELVLLRGYRDGYLMGLPGGQRVIQEYYDVAPTIVKHINRRENAEDIYRGIYETYLRTCIGLIREDKNEQCRKVYTDMVYELEDKYFS</sequence>